<keyword evidence="1" id="KW-0812">Transmembrane</keyword>
<dbReference type="Proteomes" id="UP000274429">
    <property type="component" value="Unassembled WGS sequence"/>
</dbReference>
<dbReference type="EMBL" id="UYWX01020421">
    <property type="protein sequence ID" value="VDM32396.1"/>
    <property type="molecule type" value="Genomic_DNA"/>
</dbReference>
<keyword evidence="3" id="KW-1185">Reference proteome</keyword>
<proteinExistence type="predicted"/>
<reference evidence="2 3" key="2">
    <citation type="submission" date="2018-11" db="EMBL/GenBank/DDBJ databases">
        <authorList>
            <consortium name="Pathogen Informatics"/>
        </authorList>
    </citation>
    <scope>NUCLEOTIDE SEQUENCE [LARGE SCALE GENOMIC DNA]</scope>
</reference>
<keyword evidence="1" id="KW-1133">Transmembrane helix</keyword>
<evidence type="ECO:0000256" key="1">
    <source>
        <dbReference type="SAM" id="Phobius"/>
    </source>
</evidence>
<protein>
    <submittedName>
        <fullName evidence="2 4">Uncharacterized protein</fullName>
    </submittedName>
</protein>
<keyword evidence="1" id="KW-0472">Membrane</keyword>
<dbReference type="AlphaFoldDB" id="A0A0R3X3K6"/>
<evidence type="ECO:0000313" key="3">
    <source>
        <dbReference type="Proteomes" id="UP000274429"/>
    </source>
</evidence>
<name>A0A0R3X3K6_HYDTA</name>
<evidence type="ECO:0000313" key="4">
    <source>
        <dbReference type="WBParaSite" id="TTAC_0000793601-mRNA-1"/>
    </source>
</evidence>
<dbReference type="WBParaSite" id="TTAC_0000793601-mRNA-1">
    <property type="protein sequence ID" value="TTAC_0000793601-mRNA-1"/>
    <property type="gene ID" value="TTAC_0000793601"/>
</dbReference>
<sequence length="169" mass="19359">MTKVFVDRVYGPQPLLLRLPLPTKKLKDIKVDDSSIFHCHQRSPESPSFESIDRHLAPSSPFYSVTLVREYFGFFLISGSVILILLNLRTLLELCTLRNLTRSLRVLHRRICGRRVQIQRNSGLEVGGLNVVDDTCDFEAPPARAVVVETVHTSLTYRLVSQCLRQQRR</sequence>
<evidence type="ECO:0000313" key="2">
    <source>
        <dbReference type="EMBL" id="VDM32396.1"/>
    </source>
</evidence>
<feature type="transmembrane region" description="Helical" evidence="1">
    <location>
        <begin position="71"/>
        <end position="92"/>
    </location>
</feature>
<accession>A0A0R3X3K6</accession>
<dbReference type="OrthoDB" id="6270390at2759"/>
<gene>
    <name evidence="2" type="ORF">TTAC_LOCUS7921</name>
</gene>
<reference evidence="4" key="1">
    <citation type="submission" date="2017-02" db="UniProtKB">
        <authorList>
            <consortium name="WormBaseParasite"/>
        </authorList>
    </citation>
    <scope>IDENTIFICATION</scope>
</reference>
<organism evidence="4">
    <name type="scientific">Hydatigena taeniaeformis</name>
    <name type="common">Feline tapeworm</name>
    <name type="synonym">Taenia taeniaeformis</name>
    <dbReference type="NCBI Taxonomy" id="6205"/>
    <lineage>
        <taxon>Eukaryota</taxon>
        <taxon>Metazoa</taxon>
        <taxon>Spiralia</taxon>
        <taxon>Lophotrochozoa</taxon>
        <taxon>Platyhelminthes</taxon>
        <taxon>Cestoda</taxon>
        <taxon>Eucestoda</taxon>
        <taxon>Cyclophyllidea</taxon>
        <taxon>Taeniidae</taxon>
        <taxon>Hydatigera</taxon>
    </lineage>
</organism>